<gene>
    <name evidence="2" type="ORF">QBC36DRAFT_361423</name>
</gene>
<reference evidence="2" key="1">
    <citation type="journal article" date="2023" name="Mol. Phylogenet. Evol.">
        <title>Genome-scale phylogeny and comparative genomics of the fungal order Sordariales.</title>
        <authorList>
            <person name="Hensen N."/>
            <person name="Bonometti L."/>
            <person name="Westerberg I."/>
            <person name="Brannstrom I.O."/>
            <person name="Guillou S."/>
            <person name="Cros-Aarteil S."/>
            <person name="Calhoun S."/>
            <person name="Haridas S."/>
            <person name="Kuo A."/>
            <person name="Mondo S."/>
            <person name="Pangilinan J."/>
            <person name="Riley R."/>
            <person name="LaButti K."/>
            <person name="Andreopoulos B."/>
            <person name="Lipzen A."/>
            <person name="Chen C."/>
            <person name="Yan M."/>
            <person name="Daum C."/>
            <person name="Ng V."/>
            <person name="Clum A."/>
            <person name="Steindorff A."/>
            <person name="Ohm R.A."/>
            <person name="Martin F."/>
            <person name="Silar P."/>
            <person name="Natvig D.O."/>
            <person name="Lalanne C."/>
            <person name="Gautier V."/>
            <person name="Ament-Velasquez S.L."/>
            <person name="Kruys A."/>
            <person name="Hutchinson M.I."/>
            <person name="Powell A.J."/>
            <person name="Barry K."/>
            <person name="Miller A.N."/>
            <person name="Grigoriev I.V."/>
            <person name="Debuchy R."/>
            <person name="Gladieux P."/>
            <person name="Hiltunen Thoren M."/>
            <person name="Johannesson H."/>
        </authorList>
    </citation>
    <scope>NUCLEOTIDE SEQUENCE</scope>
    <source>
        <strain evidence="2">CBS 892.96</strain>
    </source>
</reference>
<evidence type="ECO:0000256" key="1">
    <source>
        <dbReference type="SAM" id="MobiDB-lite"/>
    </source>
</evidence>
<keyword evidence="3" id="KW-1185">Reference proteome</keyword>
<sequence>MHLFDIHHQLQLHLDDKLPLLSQIMPSHNTTSSSSSNPHPATPTPFATNHASARKQPQPTTKPSSSSSSDDNLHALPPNLACLSLSSSSQHRTIVLGLINLPPTTISTVSKLAHTSFPSSLDGKSSYIKQESKTVAWVVVGFLCGVFKELWYHGWGFVGLVQNPLEPPTVGRKVLAQRQNVDVQNLVFRFDGTREPERFDWLGMSLHKLGEVLVVGGLPARLHKKLARGFFPMGLGKKKQWSGKAKYMGYQRLSFAGRKYFSPNGAEDETVVRLLGIVEGGDEGWKLYASLGTWPGLVLFRRAREPGWRVPSRSVGSEQGVVTVEA</sequence>
<feature type="compositionally biased region" description="Low complexity" evidence="1">
    <location>
        <begin position="25"/>
        <end position="39"/>
    </location>
</feature>
<protein>
    <submittedName>
        <fullName evidence="2">Uncharacterized protein</fullName>
    </submittedName>
</protein>
<organism evidence="2 3">
    <name type="scientific">Triangularia setosa</name>
    <dbReference type="NCBI Taxonomy" id="2587417"/>
    <lineage>
        <taxon>Eukaryota</taxon>
        <taxon>Fungi</taxon>
        <taxon>Dikarya</taxon>
        <taxon>Ascomycota</taxon>
        <taxon>Pezizomycotina</taxon>
        <taxon>Sordariomycetes</taxon>
        <taxon>Sordariomycetidae</taxon>
        <taxon>Sordariales</taxon>
        <taxon>Podosporaceae</taxon>
        <taxon>Triangularia</taxon>
    </lineage>
</organism>
<evidence type="ECO:0000313" key="3">
    <source>
        <dbReference type="Proteomes" id="UP001302321"/>
    </source>
</evidence>
<name>A0AAN7A592_9PEZI</name>
<proteinExistence type="predicted"/>
<dbReference type="EMBL" id="MU866382">
    <property type="protein sequence ID" value="KAK4172927.1"/>
    <property type="molecule type" value="Genomic_DNA"/>
</dbReference>
<accession>A0AAN7A592</accession>
<reference evidence="2" key="2">
    <citation type="submission" date="2023-05" db="EMBL/GenBank/DDBJ databases">
        <authorList>
            <consortium name="Lawrence Berkeley National Laboratory"/>
            <person name="Steindorff A."/>
            <person name="Hensen N."/>
            <person name="Bonometti L."/>
            <person name="Westerberg I."/>
            <person name="Brannstrom I.O."/>
            <person name="Guillou S."/>
            <person name="Cros-Aarteil S."/>
            <person name="Calhoun S."/>
            <person name="Haridas S."/>
            <person name="Kuo A."/>
            <person name="Mondo S."/>
            <person name="Pangilinan J."/>
            <person name="Riley R."/>
            <person name="Labutti K."/>
            <person name="Andreopoulos B."/>
            <person name="Lipzen A."/>
            <person name="Chen C."/>
            <person name="Yanf M."/>
            <person name="Daum C."/>
            <person name="Ng V."/>
            <person name="Clum A."/>
            <person name="Ohm R."/>
            <person name="Martin F."/>
            <person name="Silar P."/>
            <person name="Natvig D."/>
            <person name="Lalanne C."/>
            <person name="Gautier V."/>
            <person name="Ament-Velasquez S.L."/>
            <person name="Kruys A."/>
            <person name="Hutchinson M.I."/>
            <person name="Powell A.J."/>
            <person name="Barry K."/>
            <person name="Miller A.N."/>
            <person name="Grigoriev I.V."/>
            <person name="Debuchy R."/>
            <person name="Gladieux P."/>
            <person name="Thoren M.H."/>
            <person name="Johannesson H."/>
        </authorList>
    </citation>
    <scope>NUCLEOTIDE SEQUENCE</scope>
    <source>
        <strain evidence="2">CBS 892.96</strain>
    </source>
</reference>
<feature type="region of interest" description="Disordered" evidence="1">
    <location>
        <begin position="25"/>
        <end position="72"/>
    </location>
</feature>
<evidence type="ECO:0000313" key="2">
    <source>
        <dbReference type="EMBL" id="KAK4172927.1"/>
    </source>
</evidence>
<comment type="caution">
    <text evidence="2">The sequence shown here is derived from an EMBL/GenBank/DDBJ whole genome shotgun (WGS) entry which is preliminary data.</text>
</comment>
<feature type="compositionally biased region" description="Polar residues" evidence="1">
    <location>
        <begin position="46"/>
        <end position="63"/>
    </location>
</feature>
<dbReference type="Proteomes" id="UP001302321">
    <property type="component" value="Unassembled WGS sequence"/>
</dbReference>
<dbReference type="AlphaFoldDB" id="A0AAN7A592"/>